<evidence type="ECO:0000313" key="4">
    <source>
        <dbReference type="Proteomes" id="UP000254741"/>
    </source>
</evidence>
<feature type="chain" id="PRO_5016805798" evidence="2">
    <location>
        <begin position="21"/>
        <end position="53"/>
    </location>
</feature>
<protein>
    <submittedName>
        <fullName evidence="3">Potassium efflux system KefA protein</fullName>
    </submittedName>
</protein>
<keyword evidence="2" id="KW-0732">Signal</keyword>
<name>A0A379TGA1_SALER</name>
<accession>A0A379TGA1</accession>
<evidence type="ECO:0000313" key="3">
    <source>
        <dbReference type="EMBL" id="SUG48615.1"/>
    </source>
</evidence>
<sequence length="53" mass="5620">MRWTLFIFFCLLGAPAHSVAIPSVTTGTSTSQQTATAPEPNTEQKKSGLRSPG</sequence>
<dbReference type="Proteomes" id="UP000254741">
    <property type="component" value="Unassembled WGS sequence"/>
</dbReference>
<dbReference type="AlphaFoldDB" id="A0A379TGA1"/>
<proteinExistence type="predicted"/>
<gene>
    <name evidence="3" type="ORF">NCTC8297_03919</name>
</gene>
<organism evidence="3 4">
    <name type="scientific">Salmonella enterica subsp. arizonae</name>
    <dbReference type="NCBI Taxonomy" id="59203"/>
    <lineage>
        <taxon>Bacteria</taxon>
        <taxon>Pseudomonadati</taxon>
        <taxon>Pseudomonadota</taxon>
        <taxon>Gammaproteobacteria</taxon>
        <taxon>Enterobacterales</taxon>
        <taxon>Enterobacteriaceae</taxon>
        <taxon>Salmonella</taxon>
    </lineage>
</organism>
<evidence type="ECO:0000256" key="2">
    <source>
        <dbReference type="SAM" id="SignalP"/>
    </source>
</evidence>
<feature type="compositionally biased region" description="Low complexity" evidence="1">
    <location>
        <begin position="25"/>
        <end position="37"/>
    </location>
</feature>
<feature type="signal peptide" evidence="2">
    <location>
        <begin position="1"/>
        <end position="20"/>
    </location>
</feature>
<dbReference type="EMBL" id="UGXG01000002">
    <property type="protein sequence ID" value="SUG48615.1"/>
    <property type="molecule type" value="Genomic_DNA"/>
</dbReference>
<feature type="region of interest" description="Disordered" evidence="1">
    <location>
        <begin position="25"/>
        <end position="53"/>
    </location>
</feature>
<reference evidence="3 4" key="1">
    <citation type="submission" date="2018-06" db="EMBL/GenBank/DDBJ databases">
        <authorList>
            <consortium name="Pathogen Informatics"/>
            <person name="Doyle S."/>
        </authorList>
    </citation>
    <scope>NUCLEOTIDE SEQUENCE [LARGE SCALE GENOMIC DNA]</scope>
    <source>
        <strain evidence="3 4">NCTC8297</strain>
    </source>
</reference>
<evidence type="ECO:0000256" key="1">
    <source>
        <dbReference type="SAM" id="MobiDB-lite"/>
    </source>
</evidence>